<feature type="active site" description="Cysteine sulfenic acid (-SOH) intermediate; for peroxidase activity" evidence="12">
    <location>
        <position position="65"/>
    </location>
</feature>
<dbReference type="PhylomeDB" id="Q6N720"/>
<comment type="subunit">
    <text evidence="2">Homodimer; disulfide-linked, upon oxidation. 5 homodimers assemble to form a ring-like decamer.</text>
</comment>
<name>Q6N720_RHOPA</name>
<comment type="similarity">
    <text evidence="1">Belongs to the peroxiredoxin family. AhpC/Prx1 subfamily.</text>
</comment>
<evidence type="ECO:0000256" key="1">
    <source>
        <dbReference type="ARBA" id="ARBA00009796"/>
    </source>
</evidence>
<dbReference type="eggNOG" id="COG0450">
    <property type="taxonomic scope" value="Bacteria"/>
</dbReference>
<feature type="domain" description="Thioredoxin" evidence="13">
    <location>
        <begin position="23"/>
        <end position="179"/>
    </location>
</feature>
<dbReference type="GO" id="GO:0006979">
    <property type="term" value="P:response to oxidative stress"/>
    <property type="evidence" value="ECO:0007669"/>
    <property type="project" value="TreeGrafter"/>
</dbReference>
<dbReference type="InterPro" id="IPR045020">
    <property type="entry name" value="PRX_1cys"/>
</dbReference>
<dbReference type="Pfam" id="PF00578">
    <property type="entry name" value="AhpC-TSA"/>
    <property type="match status" value="1"/>
</dbReference>
<dbReference type="NCBIfam" id="NF009668">
    <property type="entry name" value="PRK13189.1"/>
    <property type="match status" value="1"/>
</dbReference>
<gene>
    <name evidence="14" type="ordered locus">RPA2443</name>
</gene>
<dbReference type="PANTHER" id="PTHR10681:SF121">
    <property type="entry name" value="ALKYL HYDROPEROXIDE REDUCTASE C"/>
    <property type="match status" value="1"/>
</dbReference>
<evidence type="ECO:0000259" key="13">
    <source>
        <dbReference type="PROSITE" id="PS51352"/>
    </source>
</evidence>
<reference evidence="14" key="1">
    <citation type="journal article" date="2004" name="Nat. Biotechnol.">
        <title>Complete genome sequence of the metabolically versatile photosynthetic bacterium Rhodopseudomonas palustris.</title>
        <authorList>
            <person name="Larimer F.W."/>
            <person name="Chain P."/>
            <person name="Hauser L."/>
            <person name="Lamerdin J."/>
            <person name="Malfatti S."/>
            <person name="Do L."/>
            <person name="Land M.L."/>
            <person name="Pelletier D.A."/>
            <person name="Beatty J.T."/>
            <person name="Lang A.S."/>
            <person name="Tabita F.R."/>
            <person name="Gibson J.L."/>
            <person name="Hanson T.E."/>
            <person name="Bobst C."/>
            <person name="Torres J.L."/>
            <person name="Peres C."/>
            <person name="Harrison F.H."/>
            <person name="Gibson J."/>
            <person name="Harwood C.S."/>
        </authorList>
    </citation>
    <scope>NUCLEOTIDE SEQUENCE [LARGE SCALE GENOMIC DNA]</scope>
    <source>
        <strain evidence="14">CGA009</strain>
    </source>
</reference>
<comment type="catalytic activity">
    <reaction evidence="11">
        <text>a hydroperoxide + NADH + H(+) = an alcohol + NAD(+) + H2O</text>
        <dbReference type="Rhea" id="RHEA:62628"/>
        <dbReference type="ChEBI" id="CHEBI:15377"/>
        <dbReference type="ChEBI" id="CHEBI:15378"/>
        <dbReference type="ChEBI" id="CHEBI:30879"/>
        <dbReference type="ChEBI" id="CHEBI:35924"/>
        <dbReference type="ChEBI" id="CHEBI:57540"/>
        <dbReference type="ChEBI" id="CHEBI:57945"/>
        <dbReference type="EC" id="1.11.1.26"/>
    </reaction>
</comment>
<dbReference type="FunFam" id="3.40.30.10:FF:000011">
    <property type="entry name" value="Peroxiredoxin PRX1"/>
    <property type="match status" value="1"/>
</dbReference>
<dbReference type="EC" id="1.11.1.26" evidence="3"/>
<organism evidence="14">
    <name type="scientific">Rhodopseudomonas palustris (strain ATCC BAA-98 / CGA009)</name>
    <dbReference type="NCBI Taxonomy" id="258594"/>
    <lineage>
        <taxon>Bacteria</taxon>
        <taxon>Pseudomonadati</taxon>
        <taxon>Pseudomonadota</taxon>
        <taxon>Alphaproteobacteria</taxon>
        <taxon>Hyphomicrobiales</taxon>
        <taxon>Nitrobacteraceae</taxon>
        <taxon>Rhodopseudomonas</taxon>
    </lineage>
</organism>
<dbReference type="InterPro" id="IPR013766">
    <property type="entry name" value="Thioredoxin_domain"/>
</dbReference>
<evidence type="ECO:0000256" key="10">
    <source>
        <dbReference type="ARBA" id="ARBA00032077"/>
    </source>
</evidence>
<keyword evidence="6" id="KW-0049">Antioxidant</keyword>
<evidence type="ECO:0000256" key="8">
    <source>
        <dbReference type="ARBA" id="ARBA00023284"/>
    </source>
</evidence>
<dbReference type="HOGENOM" id="CLU_042529_4_2_5"/>
<accession>Q6N720</accession>
<dbReference type="InterPro" id="IPR024706">
    <property type="entry name" value="Peroxiredoxin_AhpC-typ"/>
</dbReference>
<dbReference type="GO" id="GO:0008379">
    <property type="term" value="F:thioredoxin peroxidase activity"/>
    <property type="evidence" value="ECO:0007669"/>
    <property type="project" value="TreeGrafter"/>
</dbReference>
<dbReference type="GO" id="GO:0042744">
    <property type="term" value="P:hydrogen peroxide catabolic process"/>
    <property type="evidence" value="ECO:0007669"/>
    <property type="project" value="TreeGrafter"/>
</dbReference>
<keyword evidence="5 14" id="KW-0575">Peroxidase</keyword>
<dbReference type="Gene3D" id="3.30.1020.10">
    <property type="entry name" value="Antioxidant, Horf6, Chain A, domain2"/>
    <property type="match status" value="1"/>
</dbReference>
<keyword evidence="8" id="KW-0676">Redox-active center</keyword>
<dbReference type="InterPro" id="IPR019479">
    <property type="entry name" value="Peroxiredoxin_C"/>
</dbReference>
<dbReference type="PANTHER" id="PTHR10681">
    <property type="entry name" value="THIOREDOXIN PEROXIDASE"/>
    <property type="match status" value="1"/>
</dbReference>
<dbReference type="PROSITE" id="PS51352">
    <property type="entry name" value="THIOREDOXIN_2"/>
    <property type="match status" value="1"/>
</dbReference>
<dbReference type="SUPFAM" id="SSF52833">
    <property type="entry name" value="Thioredoxin-like"/>
    <property type="match status" value="1"/>
</dbReference>
<dbReference type="InterPro" id="IPR050217">
    <property type="entry name" value="Peroxiredoxin"/>
</dbReference>
<dbReference type="PIRSF" id="PIRSF000239">
    <property type="entry name" value="AHPC"/>
    <property type="match status" value="1"/>
</dbReference>
<comment type="similarity">
    <text evidence="9">Belongs to the peroxiredoxin family. Prx6 subfamily.</text>
</comment>
<dbReference type="STRING" id="258594.RPA2443"/>
<dbReference type="GO" id="GO:0045454">
    <property type="term" value="P:cell redox homeostasis"/>
    <property type="evidence" value="ECO:0007669"/>
    <property type="project" value="TreeGrafter"/>
</dbReference>
<dbReference type="GO" id="GO:0102039">
    <property type="term" value="F:NADH-dependent peroxiredoxin activity"/>
    <property type="evidence" value="ECO:0007669"/>
    <property type="project" value="UniProtKB-EC"/>
</dbReference>
<proteinExistence type="inferred from homology"/>
<evidence type="ECO:0000256" key="3">
    <source>
        <dbReference type="ARBA" id="ARBA00013021"/>
    </source>
</evidence>
<keyword evidence="7 14" id="KW-0560">Oxidoreductase</keyword>
<evidence type="ECO:0000256" key="6">
    <source>
        <dbReference type="ARBA" id="ARBA00022862"/>
    </source>
</evidence>
<evidence type="ECO:0000256" key="9">
    <source>
        <dbReference type="ARBA" id="ARBA00025719"/>
    </source>
</evidence>
<dbReference type="Gene3D" id="3.40.30.10">
    <property type="entry name" value="Glutaredoxin"/>
    <property type="match status" value="1"/>
</dbReference>
<dbReference type="InterPro" id="IPR000866">
    <property type="entry name" value="AhpC/TSA"/>
</dbReference>
<evidence type="ECO:0000256" key="7">
    <source>
        <dbReference type="ARBA" id="ARBA00023002"/>
    </source>
</evidence>
<evidence type="ECO:0000256" key="2">
    <source>
        <dbReference type="ARBA" id="ARBA00011654"/>
    </source>
</evidence>
<protein>
    <recommendedName>
        <fullName evidence="4">Alkyl hydroperoxide reductase C</fullName>
        <ecNumber evidence="3">1.11.1.26</ecNumber>
    </recommendedName>
    <alternativeName>
        <fullName evidence="10">Peroxiredoxin</fullName>
    </alternativeName>
</protein>
<sequence length="229" mass="25740">MHDLVRRVTQHSTNVQETVPMSLHIGDIAPDFTADTTKGKISFHDFIGNSWVFFFSHPADFTPVCTTEMGKTAKLAQPFASRNVKPIGLSTDTVDEHLKWIADVNDTQQTDLQFPIIADPELKVAKLYDMIHPNQSDTAAVRSVFIIDPNKKIRLTMTYPMNVGRNFDEILRVIDALQFADKHTVAAPADWRPGDKVIIPLSVKGEAATKAFPQGWEEPRPYLRLTTIK</sequence>
<evidence type="ECO:0000313" key="14">
    <source>
        <dbReference type="EMBL" id="CAE27884.1"/>
    </source>
</evidence>
<evidence type="ECO:0000256" key="4">
    <source>
        <dbReference type="ARBA" id="ARBA00017462"/>
    </source>
</evidence>
<evidence type="ECO:0000256" key="12">
    <source>
        <dbReference type="PIRSR" id="PIRSR000239-1"/>
    </source>
</evidence>
<evidence type="ECO:0000256" key="11">
    <source>
        <dbReference type="ARBA" id="ARBA00047572"/>
    </source>
</evidence>
<dbReference type="AlphaFoldDB" id="Q6N720"/>
<evidence type="ECO:0000256" key="5">
    <source>
        <dbReference type="ARBA" id="ARBA00022559"/>
    </source>
</evidence>
<dbReference type="CDD" id="cd03016">
    <property type="entry name" value="PRX_1cys"/>
    <property type="match status" value="1"/>
</dbReference>
<dbReference type="InterPro" id="IPR036249">
    <property type="entry name" value="Thioredoxin-like_sf"/>
</dbReference>
<dbReference type="Pfam" id="PF10417">
    <property type="entry name" value="1-cysPrx_C"/>
    <property type="match status" value="1"/>
</dbReference>
<dbReference type="GO" id="GO:0005829">
    <property type="term" value="C:cytosol"/>
    <property type="evidence" value="ECO:0007669"/>
    <property type="project" value="TreeGrafter"/>
</dbReference>
<dbReference type="GO" id="GO:0033554">
    <property type="term" value="P:cellular response to stress"/>
    <property type="evidence" value="ECO:0007669"/>
    <property type="project" value="TreeGrafter"/>
</dbReference>
<dbReference type="EMBL" id="BX572600">
    <property type="protein sequence ID" value="CAE27884.1"/>
    <property type="molecule type" value="Genomic_DNA"/>
</dbReference>